<dbReference type="EMBL" id="KQ030527">
    <property type="protein sequence ID" value="KJZ74292.1"/>
    <property type="molecule type" value="Genomic_DNA"/>
</dbReference>
<dbReference type="Gene3D" id="1.20.1280.50">
    <property type="match status" value="1"/>
</dbReference>
<evidence type="ECO:0000256" key="2">
    <source>
        <dbReference type="PROSITE-ProRule" id="PRU00221"/>
    </source>
</evidence>
<dbReference type="SUPFAM" id="SSF81383">
    <property type="entry name" value="F-box domain"/>
    <property type="match status" value="1"/>
</dbReference>
<gene>
    <name evidence="5" type="ORF">HIM_06298</name>
</gene>
<feature type="repeat" description="WD" evidence="2">
    <location>
        <begin position="470"/>
        <end position="504"/>
    </location>
</feature>
<keyword evidence="6" id="KW-1185">Reference proteome</keyword>
<evidence type="ECO:0000256" key="1">
    <source>
        <dbReference type="ARBA" id="ARBA00007968"/>
    </source>
</evidence>
<feature type="region of interest" description="Disordered" evidence="3">
    <location>
        <begin position="397"/>
        <end position="422"/>
    </location>
</feature>
<evidence type="ECO:0000313" key="5">
    <source>
        <dbReference type="EMBL" id="KJZ74292.1"/>
    </source>
</evidence>
<feature type="region of interest" description="Disordered" evidence="3">
    <location>
        <begin position="1"/>
        <end position="36"/>
    </location>
</feature>
<dbReference type="OrthoDB" id="3219396at2759"/>
<protein>
    <recommendedName>
        <fullName evidence="4">F-box domain-containing protein</fullName>
    </recommendedName>
</protein>
<dbReference type="InterPro" id="IPR015943">
    <property type="entry name" value="WD40/YVTN_repeat-like_dom_sf"/>
</dbReference>
<sequence>MPLKRPLHLRDEAPDQQEDASALKRRRPCPGASSSLCAPPPSRDIISALSDELLVRIFGYMDERALLGLSPVSKRFQRIASDSQLWRPHYYHRFILPRAHRIPGFRPRPSPTLAPSTADSPRRCSRLLLDAPGVSSSGTVDQVDWKKQYKLRHNWSRGRCAVDQVPVRHVEPSPPPESQTLVKVVEGLAVTVDTDAGLRAWDLRPRKDMAQADLGLGMRPTCLAVDDQRLSEGLLGTAVGFQDGTFGIWRLHARDRTFVPRFMQTKSHFGPLVAIAYSHPYVLTATQFGFISLYTFDQYDPDDTETEPEFVDPTQPVPDLQDALLPDPLQLTSLKSHSTRMPLALSIRRAAASVIASIVYTFDAVGGWAIGIQDLDIHRAPNRSRPDVVSSRVAFTLPTQTRKSATPSPMSSPTPLSGRWSNPADDTADGPIRLCYSHPYLLATLPDNCMVLHLCTSTATSLSIAPGIRLWGHTSGISDAEITPRGKAVSVSTRGDEIRLWELEGRVGGSSVEVRPRSQDGKDHEGLRPNLWGLSGYDNLPDKKNWVGFDNEVVVVLKESGDGSESLVVYDFT</sequence>
<evidence type="ECO:0000313" key="6">
    <source>
        <dbReference type="Proteomes" id="UP000054481"/>
    </source>
</evidence>
<dbReference type="InterPro" id="IPR001810">
    <property type="entry name" value="F-box_dom"/>
</dbReference>
<feature type="domain" description="F-box" evidence="4">
    <location>
        <begin position="43"/>
        <end position="89"/>
    </location>
</feature>
<reference evidence="5 6" key="1">
    <citation type="journal article" date="2014" name="Genome Biol. Evol.">
        <title>Comparative genomics and transcriptomics analyses reveal divergent lifestyle features of nematode endoparasitic fungus Hirsutella minnesotensis.</title>
        <authorList>
            <person name="Lai Y."/>
            <person name="Liu K."/>
            <person name="Zhang X."/>
            <person name="Zhang X."/>
            <person name="Li K."/>
            <person name="Wang N."/>
            <person name="Shu C."/>
            <person name="Wu Y."/>
            <person name="Wang C."/>
            <person name="Bushley K.E."/>
            <person name="Xiang M."/>
            <person name="Liu X."/>
        </authorList>
    </citation>
    <scope>NUCLEOTIDE SEQUENCE [LARGE SCALE GENOMIC DNA]</scope>
    <source>
        <strain evidence="5 6">3608</strain>
    </source>
</reference>
<dbReference type="Gene3D" id="2.130.10.10">
    <property type="entry name" value="YVTN repeat-like/Quinoprotein amine dehydrogenase"/>
    <property type="match status" value="1"/>
</dbReference>
<evidence type="ECO:0000256" key="3">
    <source>
        <dbReference type="SAM" id="MobiDB-lite"/>
    </source>
</evidence>
<dbReference type="PROSITE" id="PS50082">
    <property type="entry name" value="WD_REPEATS_2"/>
    <property type="match status" value="1"/>
</dbReference>
<keyword evidence="2" id="KW-0853">WD repeat</keyword>
<organism evidence="5 6">
    <name type="scientific">Hirsutella minnesotensis 3608</name>
    <dbReference type="NCBI Taxonomy" id="1043627"/>
    <lineage>
        <taxon>Eukaryota</taxon>
        <taxon>Fungi</taxon>
        <taxon>Dikarya</taxon>
        <taxon>Ascomycota</taxon>
        <taxon>Pezizomycotina</taxon>
        <taxon>Sordariomycetes</taxon>
        <taxon>Hypocreomycetidae</taxon>
        <taxon>Hypocreales</taxon>
        <taxon>Ophiocordycipitaceae</taxon>
        <taxon>Hirsutella</taxon>
    </lineage>
</organism>
<dbReference type="Proteomes" id="UP000054481">
    <property type="component" value="Unassembled WGS sequence"/>
</dbReference>
<feature type="compositionally biased region" description="Low complexity" evidence="3">
    <location>
        <begin position="404"/>
        <end position="417"/>
    </location>
</feature>
<proteinExistence type="inferred from homology"/>
<dbReference type="PROSITE" id="PS50181">
    <property type="entry name" value="FBOX"/>
    <property type="match status" value="1"/>
</dbReference>
<accession>A0A0F7ZZI7</accession>
<dbReference type="Pfam" id="PF12937">
    <property type="entry name" value="F-box-like"/>
    <property type="match status" value="1"/>
</dbReference>
<name>A0A0F7ZZI7_9HYPO</name>
<dbReference type="InterPro" id="IPR036322">
    <property type="entry name" value="WD40_repeat_dom_sf"/>
</dbReference>
<dbReference type="AlphaFoldDB" id="A0A0F7ZZI7"/>
<dbReference type="InterPro" id="IPR036047">
    <property type="entry name" value="F-box-like_dom_sf"/>
</dbReference>
<evidence type="ECO:0000259" key="4">
    <source>
        <dbReference type="PROSITE" id="PS50181"/>
    </source>
</evidence>
<dbReference type="Pfam" id="PF25499">
    <property type="entry name" value="Beta-prop_pof12"/>
    <property type="match status" value="1"/>
</dbReference>
<dbReference type="SUPFAM" id="SSF50978">
    <property type="entry name" value="WD40 repeat-like"/>
    <property type="match status" value="1"/>
</dbReference>
<dbReference type="InterPro" id="IPR001680">
    <property type="entry name" value="WD40_rpt"/>
</dbReference>
<comment type="similarity">
    <text evidence="1">Belongs to the WD repeat MET30/SCONB/SCON-2 family.</text>
</comment>